<reference evidence="1 2" key="1">
    <citation type="journal article" date="2018" name="Nat. Biotechnol.">
        <title>A standardized bacterial taxonomy based on genome phylogeny substantially revises the tree of life.</title>
        <authorList>
            <person name="Parks D.H."/>
            <person name="Chuvochina M."/>
            <person name="Waite D.W."/>
            <person name="Rinke C."/>
            <person name="Skarshewski A."/>
            <person name="Chaumeil P.A."/>
            <person name="Hugenholtz P."/>
        </authorList>
    </citation>
    <scope>NUCLEOTIDE SEQUENCE [LARGE SCALE GENOMIC DNA]</scope>
    <source>
        <strain evidence="1">UBA10707</strain>
    </source>
</reference>
<comment type="caution">
    <text evidence="1">The sequence shown here is derived from an EMBL/GenBank/DDBJ whole genome shotgun (WGS) entry which is preliminary data.</text>
</comment>
<dbReference type="AlphaFoldDB" id="A0A356LD38"/>
<evidence type="ECO:0000313" key="1">
    <source>
        <dbReference type="EMBL" id="HBP28425.1"/>
    </source>
</evidence>
<accession>A0A356LD38</accession>
<dbReference type="Proteomes" id="UP000264036">
    <property type="component" value="Unassembled WGS sequence"/>
</dbReference>
<gene>
    <name evidence="1" type="ORF">DD666_03290</name>
</gene>
<sequence length="136" mass="15579">MNSFISQNELAKLGNIKQSEETIRGHLIQFIEIFKKICTTHKTAQTLGANLAENDNDNWTFESNYGSGRLVFKFDLSHSELEGKLIFQHQTLNEKYEGVWVPKLAVYFTNSMETMYFLDSSGKKQTVSLDTVNTPF</sequence>
<feature type="non-terminal residue" evidence="1">
    <location>
        <position position="136"/>
    </location>
</feature>
<dbReference type="EMBL" id="DOEK01000005">
    <property type="protein sequence ID" value="HBP28425.1"/>
    <property type="molecule type" value="Genomic_DNA"/>
</dbReference>
<evidence type="ECO:0000313" key="2">
    <source>
        <dbReference type="Proteomes" id="UP000264036"/>
    </source>
</evidence>
<organism evidence="1 2">
    <name type="scientific">Advenella kashmirensis</name>
    <dbReference type="NCBI Taxonomy" id="310575"/>
    <lineage>
        <taxon>Bacteria</taxon>
        <taxon>Pseudomonadati</taxon>
        <taxon>Pseudomonadota</taxon>
        <taxon>Betaproteobacteria</taxon>
        <taxon>Burkholderiales</taxon>
        <taxon>Alcaligenaceae</taxon>
    </lineage>
</organism>
<proteinExistence type="predicted"/>
<name>A0A356LD38_9BURK</name>
<protein>
    <submittedName>
        <fullName evidence="1">Uncharacterized protein</fullName>
    </submittedName>
</protein>